<dbReference type="InterPro" id="IPR000055">
    <property type="entry name" value="Restrct_endonuc_typeI_TRD"/>
</dbReference>
<dbReference type="PANTHER" id="PTHR30408:SF13">
    <property type="entry name" value="TYPE I RESTRICTION ENZYME HINDI SPECIFICITY SUBUNIT"/>
    <property type="match status" value="1"/>
</dbReference>
<dbReference type="EMBL" id="AP027142">
    <property type="protein sequence ID" value="BDV35763.1"/>
    <property type="molecule type" value="Genomic_DNA"/>
</dbReference>
<dbReference type="InterPro" id="IPR052021">
    <property type="entry name" value="Type-I_RS_S_subunit"/>
</dbReference>
<dbReference type="Pfam" id="PF01420">
    <property type="entry name" value="Methylase_S"/>
    <property type="match status" value="2"/>
</dbReference>
<keyword evidence="3" id="KW-0238">DNA-binding</keyword>
<dbReference type="RefSeq" id="WP_281929275.1">
    <property type="nucleotide sequence ID" value="NZ_AP027142.1"/>
</dbReference>
<feature type="domain" description="Type I restriction modification DNA specificity" evidence="4">
    <location>
        <begin position="2"/>
        <end position="164"/>
    </location>
</feature>
<feature type="domain" description="Type I restriction modification DNA specificity" evidence="4">
    <location>
        <begin position="221"/>
        <end position="339"/>
    </location>
</feature>
<dbReference type="Proteomes" id="UP001317629">
    <property type="component" value="Chromosome"/>
</dbReference>
<evidence type="ECO:0000259" key="4">
    <source>
        <dbReference type="Pfam" id="PF01420"/>
    </source>
</evidence>
<dbReference type="SUPFAM" id="SSF116734">
    <property type="entry name" value="DNA methylase specificity domain"/>
    <property type="match status" value="2"/>
</dbReference>
<evidence type="ECO:0000313" key="6">
    <source>
        <dbReference type="Proteomes" id="UP001317629"/>
    </source>
</evidence>
<dbReference type="CDD" id="cd17262">
    <property type="entry name" value="RMtype1_S_Aco12261I-TRD2-CR2"/>
    <property type="match status" value="1"/>
</dbReference>
<evidence type="ECO:0000256" key="2">
    <source>
        <dbReference type="ARBA" id="ARBA00022747"/>
    </source>
</evidence>
<dbReference type="PANTHER" id="PTHR30408">
    <property type="entry name" value="TYPE-1 RESTRICTION ENZYME ECOKI SPECIFICITY PROTEIN"/>
    <property type="match status" value="1"/>
</dbReference>
<name>A0ABN6VJA8_9HYPH</name>
<evidence type="ECO:0000256" key="1">
    <source>
        <dbReference type="ARBA" id="ARBA00010923"/>
    </source>
</evidence>
<dbReference type="InterPro" id="IPR044946">
    <property type="entry name" value="Restrct_endonuc_typeI_TRD_sf"/>
</dbReference>
<sequence>MNNWVVYSLAALTENLDSRRKPVKEADRKRGPFPYYGASGVVDYVDDYLFEGLHLLIAEDGENLRTRKLPIAFLADGKFWVNNHAHIVRGNDKADTRFLHYALQIADVTSYLSGSTMPKLTQANLSRIPIRAPDIDTQRAIASVLSALDDKIELNRRMNETLEQMAQAIFRDWFVDFGPVRRKQEGASDPIAIMGGLVQNAVRADELAALFPDTLGDDGVPAGWSPSELGKLFEIKIGRTPPRKERHHFVGNEADGIPWLSIRDLGTCGTFAHSTSECLTADAVNEFRVPLIEKGTVLVSFKLTVGRVAIAERQMLSNEAIAQLAIKAESPPTAFTYSFMKQFDYSLLEGVMHSVLRSRLRV</sequence>
<proteinExistence type="inferred from homology"/>
<reference evidence="5 6" key="1">
    <citation type="journal article" date="2023" name="Int. J. Syst. Evol. Microbiol.">
        <title>Methylocystis iwaonis sp. nov., a type II methane-oxidizing bacterium from surface soil of a rice paddy field in Japan, and emended description of the genus Methylocystis (ex Whittenbury et al. 1970) Bowman et al. 1993.</title>
        <authorList>
            <person name="Kaise H."/>
            <person name="Sawadogo J.B."/>
            <person name="Alam M.S."/>
            <person name="Ueno C."/>
            <person name="Dianou D."/>
            <person name="Shinjo R."/>
            <person name="Asakawa S."/>
        </authorList>
    </citation>
    <scope>NUCLEOTIDE SEQUENCE [LARGE SCALE GENOMIC DNA]</scope>
    <source>
        <strain evidence="5 6">SS37A-Re</strain>
    </source>
</reference>
<keyword evidence="6" id="KW-1185">Reference proteome</keyword>
<keyword evidence="2" id="KW-0680">Restriction system</keyword>
<comment type="similarity">
    <text evidence="1">Belongs to the type-I restriction system S methylase family.</text>
</comment>
<accession>A0ABN6VJA8</accession>
<dbReference type="Gene3D" id="3.90.220.20">
    <property type="entry name" value="DNA methylase specificity domains"/>
    <property type="match status" value="2"/>
</dbReference>
<evidence type="ECO:0000256" key="3">
    <source>
        <dbReference type="ARBA" id="ARBA00023125"/>
    </source>
</evidence>
<protein>
    <recommendedName>
        <fullName evidence="4">Type I restriction modification DNA specificity domain-containing protein</fullName>
    </recommendedName>
</protein>
<organism evidence="5 6">
    <name type="scientific">Methylocystis iwaonis</name>
    <dbReference type="NCBI Taxonomy" id="2885079"/>
    <lineage>
        <taxon>Bacteria</taxon>
        <taxon>Pseudomonadati</taxon>
        <taxon>Pseudomonadota</taxon>
        <taxon>Alphaproteobacteria</taxon>
        <taxon>Hyphomicrobiales</taxon>
        <taxon>Methylocystaceae</taxon>
        <taxon>Methylocystis</taxon>
    </lineage>
</organism>
<gene>
    <name evidence="5" type="ORF">SS37A_32920</name>
</gene>
<evidence type="ECO:0000313" key="5">
    <source>
        <dbReference type="EMBL" id="BDV35763.1"/>
    </source>
</evidence>